<dbReference type="Proteomes" id="UP000681967">
    <property type="component" value="Unassembled WGS sequence"/>
</dbReference>
<feature type="domain" description="MULE transposase" evidence="1">
    <location>
        <begin position="129"/>
        <end position="228"/>
    </location>
</feature>
<dbReference type="EMBL" id="CAJOBH010001702">
    <property type="protein sequence ID" value="CAF3869011.1"/>
    <property type="molecule type" value="Genomic_DNA"/>
</dbReference>
<evidence type="ECO:0000259" key="1">
    <source>
        <dbReference type="Pfam" id="PF10551"/>
    </source>
</evidence>
<dbReference type="Proteomes" id="UP000663887">
    <property type="component" value="Unassembled WGS sequence"/>
</dbReference>
<dbReference type="Pfam" id="PF10551">
    <property type="entry name" value="MULE"/>
    <property type="match status" value="1"/>
</dbReference>
<sequence>MHNDKQHNHFPDPDEILITEIIEKIRHRVINEHLSAGLIYGNEVARGKFTHNQLARMPSFKSLKSALYLARSSTIPIIPKTYGFSISSLYRLNGNGENFLLADRDSTYFDRILMFSSNRQLEIFFKSEVIFCDGTFASAPPQFEQIYTIHAVYEDEVFPCVFALCTHKNTQTYITIMEELKSAAERMNKQFAPSLIMSDFEGGFIRAVNQTYSRDDTRHVGCYFHMCQAIYRKVQEIGVQIPYNSKVWVRNVVRSLMAVPLLYQNLIHDQFDHIVNTIVEREKEAKKIIKTANDSNKKETAREEKIVCGTLRDLFNYFERYWINTVTPTMFCVQGLQHRTNNSTEGIFIIFLHG</sequence>
<dbReference type="InterPro" id="IPR018289">
    <property type="entry name" value="MULE_transposase_dom"/>
</dbReference>
<dbReference type="EMBL" id="CAJNOV010008195">
    <property type="protein sequence ID" value="CAF1313842.1"/>
    <property type="molecule type" value="Genomic_DNA"/>
</dbReference>
<reference evidence="3" key="1">
    <citation type="submission" date="2021-02" db="EMBL/GenBank/DDBJ databases">
        <authorList>
            <person name="Nowell W R."/>
        </authorList>
    </citation>
    <scope>NUCLEOTIDE SEQUENCE</scope>
</reference>
<dbReference type="EMBL" id="CAJNRG010019172">
    <property type="protein sequence ID" value="CAF2269664.1"/>
    <property type="molecule type" value="Genomic_DNA"/>
</dbReference>
<organism evidence="3 5">
    <name type="scientific">Rotaria magnacalcarata</name>
    <dbReference type="NCBI Taxonomy" id="392030"/>
    <lineage>
        <taxon>Eukaryota</taxon>
        <taxon>Metazoa</taxon>
        <taxon>Spiralia</taxon>
        <taxon>Gnathifera</taxon>
        <taxon>Rotifera</taxon>
        <taxon>Eurotatoria</taxon>
        <taxon>Bdelloidea</taxon>
        <taxon>Philodinida</taxon>
        <taxon>Philodinidae</taxon>
        <taxon>Rotaria</taxon>
    </lineage>
</organism>
<proteinExistence type="predicted"/>
<evidence type="ECO:0000313" key="3">
    <source>
        <dbReference type="EMBL" id="CAF2269664.1"/>
    </source>
</evidence>
<name>A0A817AIQ9_9BILA</name>
<comment type="caution">
    <text evidence="3">The sequence shown here is derived from an EMBL/GenBank/DDBJ whole genome shotgun (WGS) entry which is preliminary data.</text>
</comment>
<dbReference type="PANTHER" id="PTHR47160:SF10">
    <property type="entry name" value="MULE TRANSPOSASE DOMAIN-CONTAINING PROTEIN"/>
    <property type="match status" value="1"/>
</dbReference>
<evidence type="ECO:0000313" key="5">
    <source>
        <dbReference type="Proteomes" id="UP000663887"/>
    </source>
</evidence>
<accession>A0A817AIQ9</accession>
<evidence type="ECO:0000313" key="4">
    <source>
        <dbReference type="EMBL" id="CAF3869011.1"/>
    </source>
</evidence>
<dbReference type="Proteomes" id="UP000663855">
    <property type="component" value="Unassembled WGS sequence"/>
</dbReference>
<evidence type="ECO:0000313" key="2">
    <source>
        <dbReference type="EMBL" id="CAF1313842.1"/>
    </source>
</evidence>
<dbReference type="PANTHER" id="PTHR47160">
    <property type="entry name" value="PUTATIVE-RELATED"/>
    <property type="match status" value="1"/>
</dbReference>
<gene>
    <name evidence="4" type="ORF">BYL167_LOCUS6812</name>
    <name evidence="2" type="ORF">CJN711_LOCUS17570</name>
    <name evidence="3" type="ORF">XDN619_LOCUS37008</name>
</gene>
<dbReference type="AlphaFoldDB" id="A0A817AIQ9"/>
<protein>
    <recommendedName>
        <fullName evidence="1">MULE transposase domain-containing protein</fullName>
    </recommendedName>
</protein>